<name>A0ABX5M723_9PROT</name>
<evidence type="ECO:0000313" key="2">
    <source>
        <dbReference type="EMBL" id="PXV74496.1"/>
    </source>
</evidence>
<organism evidence="2 3">
    <name type="scientific">Nitrosomonas eutropha</name>
    <dbReference type="NCBI Taxonomy" id="916"/>
    <lineage>
        <taxon>Bacteria</taxon>
        <taxon>Pseudomonadati</taxon>
        <taxon>Pseudomonadota</taxon>
        <taxon>Betaproteobacteria</taxon>
        <taxon>Nitrosomonadales</taxon>
        <taxon>Nitrosomonadaceae</taxon>
        <taxon>Nitrosomonas</taxon>
    </lineage>
</organism>
<evidence type="ECO:0000313" key="3">
    <source>
        <dbReference type="Proteomes" id="UP000247780"/>
    </source>
</evidence>
<dbReference type="EMBL" id="QICQ01000044">
    <property type="protein sequence ID" value="PXV74496.1"/>
    <property type="molecule type" value="Genomic_DNA"/>
</dbReference>
<protein>
    <submittedName>
        <fullName evidence="2">Uncharacterized protein</fullName>
    </submittedName>
</protein>
<sequence>MTPNKSLQLTFDSPLGLATPSPPVASNAAELRR</sequence>
<keyword evidence="3" id="KW-1185">Reference proteome</keyword>
<feature type="compositionally biased region" description="Polar residues" evidence="1">
    <location>
        <begin position="1"/>
        <end position="11"/>
    </location>
</feature>
<dbReference type="Proteomes" id="UP000247780">
    <property type="component" value="Unassembled WGS sequence"/>
</dbReference>
<accession>A0ABX5M723</accession>
<evidence type="ECO:0000256" key="1">
    <source>
        <dbReference type="SAM" id="MobiDB-lite"/>
    </source>
</evidence>
<comment type="caution">
    <text evidence="2">The sequence shown here is derived from an EMBL/GenBank/DDBJ whole genome shotgun (WGS) entry which is preliminary data.</text>
</comment>
<reference evidence="2 3" key="1">
    <citation type="submission" date="2018-04" db="EMBL/GenBank/DDBJ databases">
        <title>Active sludge and wastewater microbial communities from Klosterneuburg, Austria.</title>
        <authorList>
            <person name="Wagner M."/>
        </authorList>
    </citation>
    <scope>NUCLEOTIDE SEQUENCE [LARGE SCALE GENOMIC DNA]</scope>
    <source>
        <strain evidence="2 3">Nm 57</strain>
    </source>
</reference>
<gene>
    <name evidence="2" type="ORF">C8R14_1445</name>
</gene>
<proteinExistence type="predicted"/>
<feature type="region of interest" description="Disordered" evidence="1">
    <location>
        <begin position="1"/>
        <end position="33"/>
    </location>
</feature>